<accession>A0A1N7N314</accession>
<evidence type="ECO:0000313" key="8">
    <source>
        <dbReference type="Proteomes" id="UP000186098"/>
    </source>
</evidence>
<name>A0A1N7N314_9RHOB</name>
<sequence length="440" mass="45713">MRRVAGQLGRLVRNLKAEGTRGRMLRGVLSNIFDKGAITVIQLMMIPVLTSAWGAEGYGIWLMLMTVPTFIALSDFGFATAAGAAMTQAVALGDYARARTILHSAFLFTSLMLVVAGGLGIAFAAYLYGHADPEGVFPPAQIAGALVAVVLYSAISALMLVVIMAYRATHAFAFATTYAGLTVLIEGSTTLLLVLAGAQILQVALVTLVLRMISFPLFLHLLRRRQAWVSFGFGAATRTTFRALLKPSLAALGLTLSSALMLQGVLSGLGAVAGAAVVAVFGPARTLSRIPLQFAGLVLRPSLPELTHALSTGDHALARRLDRLNLGISAAVTLPFAVALTIWGPDLLHFMSGGTLSAPPLLFLALGLAATFNALWMALAAGLVAMNRQGSFAPTAVASAGGAILVTLLAADATLAAAAMVAAELAVLIRIIGIRRKDAA</sequence>
<dbReference type="PANTHER" id="PTHR30250">
    <property type="entry name" value="PST FAMILY PREDICTED COLANIC ACID TRANSPORTER"/>
    <property type="match status" value="1"/>
</dbReference>
<keyword evidence="8" id="KW-1185">Reference proteome</keyword>
<gene>
    <name evidence="7" type="ORF">SAMN05421795_1159</name>
</gene>
<dbReference type="Proteomes" id="UP000186098">
    <property type="component" value="Unassembled WGS sequence"/>
</dbReference>
<dbReference type="InterPro" id="IPR050833">
    <property type="entry name" value="Poly_Biosynth_Transport"/>
</dbReference>
<dbReference type="STRING" id="407234.SAMN05421795_1159"/>
<reference evidence="8" key="1">
    <citation type="submission" date="2017-01" db="EMBL/GenBank/DDBJ databases">
        <authorList>
            <person name="Varghese N."/>
            <person name="Submissions S."/>
        </authorList>
    </citation>
    <scope>NUCLEOTIDE SEQUENCE [LARGE SCALE GENOMIC DNA]</scope>
    <source>
        <strain evidence="8">DSM 18714</strain>
    </source>
</reference>
<feature type="transmembrane region" description="Helical" evidence="6">
    <location>
        <begin position="60"/>
        <end position="84"/>
    </location>
</feature>
<feature type="transmembrane region" description="Helical" evidence="6">
    <location>
        <begin position="324"/>
        <end position="343"/>
    </location>
</feature>
<organism evidence="7 8">
    <name type="scientific">Phaeovulum vinaykumarii</name>
    <dbReference type="NCBI Taxonomy" id="407234"/>
    <lineage>
        <taxon>Bacteria</taxon>
        <taxon>Pseudomonadati</taxon>
        <taxon>Pseudomonadota</taxon>
        <taxon>Alphaproteobacteria</taxon>
        <taxon>Rhodobacterales</taxon>
        <taxon>Paracoccaceae</taxon>
        <taxon>Phaeovulum</taxon>
    </lineage>
</organism>
<dbReference type="PANTHER" id="PTHR30250:SF11">
    <property type="entry name" value="O-ANTIGEN TRANSPORTER-RELATED"/>
    <property type="match status" value="1"/>
</dbReference>
<feature type="transmembrane region" description="Helical" evidence="6">
    <location>
        <begin position="268"/>
        <end position="287"/>
    </location>
</feature>
<evidence type="ECO:0000256" key="2">
    <source>
        <dbReference type="ARBA" id="ARBA00022475"/>
    </source>
</evidence>
<dbReference type="EMBL" id="FTOM01000015">
    <property type="protein sequence ID" value="SIS92734.1"/>
    <property type="molecule type" value="Genomic_DNA"/>
</dbReference>
<dbReference type="AlphaFoldDB" id="A0A1N7N314"/>
<evidence type="ECO:0000256" key="4">
    <source>
        <dbReference type="ARBA" id="ARBA00022989"/>
    </source>
</evidence>
<feature type="transmembrane region" description="Helical" evidence="6">
    <location>
        <begin position="415"/>
        <end position="433"/>
    </location>
</feature>
<comment type="subcellular location">
    <subcellularLocation>
        <location evidence="1">Cell membrane</location>
        <topology evidence="1">Multi-pass membrane protein</topology>
    </subcellularLocation>
</comment>
<feature type="transmembrane region" description="Helical" evidence="6">
    <location>
        <begin position="363"/>
        <end position="385"/>
    </location>
</feature>
<keyword evidence="5 6" id="KW-0472">Membrane</keyword>
<feature type="transmembrane region" description="Helical" evidence="6">
    <location>
        <begin position="140"/>
        <end position="165"/>
    </location>
</feature>
<feature type="transmembrane region" description="Helical" evidence="6">
    <location>
        <begin position="105"/>
        <end position="128"/>
    </location>
</feature>
<evidence type="ECO:0000256" key="1">
    <source>
        <dbReference type="ARBA" id="ARBA00004651"/>
    </source>
</evidence>
<proteinExistence type="predicted"/>
<feature type="transmembrane region" description="Helical" evidence="6">
    <location>
        <begin position="32"/>
        <end position="54"/>
    </location>
</feature>
<feature type="transmembrane region" description="Helical" evidence="6">
    <location>
        <begin position="200"/>
        <end position="222"/>
    </location>
</feature>
<evidence type="ECO:0000256" key="5">
    <source>
        <dbReference type="ARBA" id="ARBA00023136"/>
    </source>
</evidence>
<feature type="transmembrane region" description="Helical" evidence="6">
    <location>
        <begin position="392"/>
        <end position="409"/>
    </location>
</feature>
<protein>
    <submittedName>
        <fullName evidence="7">Membrane protein involved in the export of O-antigen and teichoic acid</fullName>
    </submittedName>
</protein>
<evidence type="ECO:0000256" key="6">
    <source>
        <dbReference type="SAM" id="Phobius"/>
    </source>
</evidence>
<dbReference type="GO" id="GO:0005886">
    <property type="term" value="C:plasma membrane"/>
    <property type="evidence" value="ECO:0007669"/>
    <property type="project" value="UniProtKB-SubCell"/>
</dbReference>
<feature type="transmembrane region" description="Helical" evidence="6">
    <location>
        <begin position="172"/>
        <end position="194"/>
    </location>
</feature>
<keyword evidence="3 6" id="KW-0812">Transmembrane</keyword>
<keyword evidence="2" id="KW-1003">Cell membrane</keyword>
<evidence type="ECO:0000313" key="7">
    <source>
        <dbReference type="EMBL" id="SIS92734.1"/>
    </source>
</evidence>
<evidence type="ECO:0000256" key="3">
    <source>
        <dbReference type="ARBA" id="ARBA00022692"/>
    </source>
</evidence>
<keyword evidence="4 6" id="KW-1133">Transmembrane helix</keyword>